<feature type="transmembrane region" description="Helical" evidence="4">
    <location>
        <begin position="220"/>
        <end position="241"/>
    </location>
</feature>
<dbReference type="Proteomes" id="UP000321578">
    <property type="component" value="Unassembled WGS sequence"/>
</dbReference>
<keyword evidence="4" id="KW-0812">Transmembrane</keyword>
<organism evidence="5 6">
    <name type="scientific">Subsaximicrobium wynnwilliamsii</name>
    <dbReference type="NCBI Taxonomy" id="291179"/>
    <lineage>
        <taxon>Bacteria</taxon>
        <taxon>Pseudomonadati</taxon>
        <taxon>Bacteroidota</taxon>
        <taxon>Flavobacteriia</taxon>
        <taxon>Flavobacteriales</taxon>
        <taxon>Flavobacteriaceae</taxon>
        <taxon>Subsaximicrobium</taxon>
    </lineage>
</organism>
<dbReference type="PANTHER" id="PTHR44858">
    <property type="entry name" value="TETRATRICOPEPTIDE REPEAT PROTEIN 6"/>
    <property type="match status" value="1"/>
</dbReference>
<reference evidence="5 6" key="1">
    <citation type="submission" date="2019-08" db="EMBL/GenBank/DDBJ databases">
        <title>Genomes of Subsaximicrobium wynnwilliamsii strains.</title>
        <authorList>
            <person name="Bowman J.P."/>
        </authorList>
    </citation>
    <scope>NUCLEOTIDE SEQUENCE [LARGE SCALE GENOMIC DNA]</scope>
    <source>
        <strain evidence="5 6">2-80-2</strain>
    </source>
</reference>
<dbReference type="AlphaFoldDB" id="A0A5C6ZCM3"/>
<evidence type="ECO:0000256" key="4">
    <source>
        <dbReference type="SAM" id="Phobius"/>
    </source>
</evidence>
<evidence type="ECO:0000256" key="2">
    <source>
        <dbReference type="ARBA" id="ARBA00022803"/>
    </source>
</evidence>
<dbReference type="InterPro" id="IPR011990">
    <property type="entry name" value="TPR-like_helical_dom_sf"/>
</dbReference>
<evidence type="ECO:0000313" key="5">
    <source>
        <dbReference type="EMBL" id="TXD87535.1"/>
    </source>
</evidence>
<dbReference type="Gene3D" id="1.25.40.10">
    <property type="entry name" value="Tetratricopeptide repeat domain"/>
    <property type="match status" value="2"/>
</dbReference>
<dbReference type="Pfam" id="PF13181">
    <property type="entry name" value="TPR_8"/>
    <property type="match status" value="1"/>
</dbReference>
<dbReference type="EMBL" id="VORO01000023">
    <property type="protein sequence ID" value="TXD87535.1"/>
    <property type="molecule type" value="Genomic_DNA"/>
</dbReference>
<comment type="caution">
    <text evidence="5">The sequence shown here is derived from an EMBL/GenBank/DDBJ whole genome shotgun (WGS) entry which is preliminary data.</text>
</comment>
<keyword evidence="4" id="KW-1133">Transmembrane helix</keyword>
<name>A0A5C6ZCM3_9FLAO</name>
<dbReference type="SMART" id="SM00028">
    <property type="entry name" value="TPR"/>
    <property type="match status" value="4"/>
</dbReference>
<keyword evidence="1" id="KW-0677">Repeat</keyword>
<dbReference type="OrthoDB" id="712930at2"/>
<feature type="repeat" description="TPR" evidence="3">
    <location>
        <begin position="165"/>
        <end position="198"/>
    </location>
</feature>
<evidence type="ECO:0000313" key="6">
    <source>
        <dbReference type="Proteomes" id="UP000321578"/>
    </source>
</evidence>
<dbReference type="PROSITE" id="PS50005">
    <property type="entry name" value="TPR"/>
    <property type="match status" value="1"/>
</dbReference>
<accession>A0A5C6ZCM3</accession>
<evidence type="ECO:0000256" key="3">
    <source>
        <dbReference type="PROSITE-ProRule" id="PRU00339"/>
    </source>
</evidence>
<evidence type="ECO:0000256" key="1">
    <source>
        <dbReference type="ARBA" id="ARBA00022737"/>
    </source>
</evidence>
<gene>
    <name evidence="5" type="ORF">ESY86_16715</name>
</gene>
<feature type="transmembrane region" description="Helical" evidence="4">
    <location>
        <begin position="262"/>
        <end position="281"/>
    </location>
</feature>
<dbReference type="Pfam" id="PF13414">
    <property type="entry name" value="TPR_11"/>
    <property type="match status" value="1"/>
</dbReference>
<sequence>MFRKLFILVLSLFILSCGDGLTYEQKINDYNLYISKADSLIQINNYEEAIKYANTAIAITDTLSVGFIKKGEACYALDWLDFAEENFDEAIEIEGKSSKVYKLRALVHLKNNDSDFLDDINVYIERHPDDDEALELRRDYYEQENKLDEAVEEYSNAITKDSDNVDLYIKRSELYFQNGNYEDALKDYNTILAFVPDNKPVEIKKTNLESLMSDNQNRNVFLILLIGIYILYLPLSFYVFKPLAARKAQNQIGGNFTMLKDPLVWALPIFLSIVFLTLYITDSVPNFK</sequence>
<dbReference type="PROSITE" id="PS51257">
    <property type="entry name" value="PROKAR_LIPOPROTEIN"/>
    <property type="match status" value="1"/>
</dbReference>
<dbReference type="PANTHER" id="PTHR44858:SF1">
    <property type="entry name" value="UDP-N-ACETYLGLUCOSAMINE--PEPTIDE N-ACETYLGLUCOSAMINYLTRANSFERASE SPINDLY-RELATED"/>
    <property type="match status" value="1"/>
</dbReference>
<dbReference type="RefSeq" id="WP_147087803.1">
    <property type="nucleotide sequence ID" value="NZ_VORM01000025.1"/>
</dbReference>
<keyword evidence="4" id="KW-0472">Membrane</keyword>
<dbReference type="InterPro" id="IPR050498">
    <property type="entry name" value="Ycf3"/>
</dbReference>
<protein>
    <submittedName>
        <fullName evidence="5">Tetratricopeptide repeat protein</fullName>
    </submittedName>
</protein>
<dbReference type="InterPro" id="IPR019734">
    <property type="entry name" value="TPR_rpt"/>
</dbReference>
<keyword evidence="6" id="KW-1185">Reference proteome</keyword>
<keyword evidence="2 3" id="KW-0802">TPR repeat</keyword>
<dbReference type="SUPFAM" id="SSF48452">
    <property type="entry name" value="TPR-like"/>
    <property type="match status" value="1"/>
</dbReference>
<proteinExistence type="predicted"/>